<evidence type="ECO:0000256" key="4">
    <source>
        <dbReference type="ARBA" id="ARBA00023319"/>
    </source>
</evidence>
<dbReference type="InterPro" id="IPR007110">
    <property type="entry name" value="Ig-like_dom"/>
</dbReference>
<dbReference type="Pfam" id="PF07679">
    <property type="entry name" value="I-set"/>
    <property type="match status" value="1"/>
</dbReference>
<dbReference type="InterPro" id="IPR013098">
    <property type="entry name" value="Ig_I-set"/>
</dbReference>
<dbReference type="GO" id="GO:0009653">
    <property type="term" value="P:anatomical structure morphogenesis"/>
    <property type="evidence" value="ECO:0007669"/>
    <property type="project" value="UniProtKB-ARBA"/>
</dbReference>
<dbReference type="InterPro" id="IPR003961">
    <property type="entry name" value="FN3_dom"/>
</dbReference>
<dbReference type="PANTHER" id="PTHR12231:SF259">
    <property type="entry name" value="FACTOR OF INTERPULSE INTERVAL-RELATED"/>
    <property type="match status" value="1"/>
</dbReference>
<dbReference type="SMART" id="SM00409">
    <property type="entry name" value="IG"/>
    <property type="match status" value="3"/>
</dbReference>
<evidence type="ECO:0000313" key="8">
    <source>
        <dbReference type="EnsemblMetazoa" id="XP_019754412.1"/>
    </source>
</evidence>
<evidence type="ECO:0000256" key="5">
    <source>
        <dbReference type="SAM" id="SignalP"/>
    </source>
</evidence>
<evidence type="ECO:0000259" key="6">
    <source>
        <dbReference type="PROSITE" id="PS50835"/>
    </source>
</evidence>
<dbReference type="InterPro" id="IPR003599">
    <property type="entry name" value="Ig_sub"/>
</dbReference>
<proteinExistence type="predicted"/>
<dbReference type="InterPro" id="IPR051170">
    <property type="entry name" value="Neural/epithelial_adhesion"/>
</dbReference>
<dbReference type="PANTHER" id="PTHR12231">
    <property type="entry name" value="CTX-RELATED TYPE I TRANSMEMBRANE PROTEIN"/>
    <property type="match status" value="1"/>
</dbReference>
<keyword evidence="1 5" id="KW-0732">Signal</keyword>
<organism evidence="8 9">
    <name type="scientific">Dendroctonus ponderosae</name>
    <name type="common">Mountain pine beetle</name>
    <dbReference type="NCBI Taxonomy" id="77166"/>
    <lineage>
        <taxon>Eukaryota</taxon>
        <taxon>Metazoa</taxon>
        <taxon>Ecdysozoa</taxon>
        <taxon>Arthropoda</taxon>
        <taxon>Hexapoda</taxon>
        <taxon>Insecta</taxon>
        <taxon>Pterygota</taxon>
        <taxon>Neoptera</taxon>
        <taxon>Endopterygota</taxon>
        <taxon>Coleoptera</taxon>
        <taxon>Polyphaga</taxon>
        <taxon>Cucujiformia</taxon>
        <taxon>Curculionidae</taxon>
        <taxon>Scolytinae</taxon>
        <taxon>Dendroctonus</taxon>
    </lineage>
</organism>
<dbReference type="SMART" id="SM00060">
    <property type="entry name" value="FN3"/>
    <property type="match status" value="1"/>
</dbReference>
<sequence length="418" mass="46331">MKSAAASSLVLLALFVGFTTAKLYLTHQTAVREEQQSLSVMCKDKEKGSKVMWRGPKNRPLGDRTNPMSRVTMYGVQLIFTKIRKEDMGLYTCMSESESSEFELIVSPTVDFVDTPTEVNGTEGNDIFMRCEATNARTEWLIDGEFPSDALRYQEMADGLLIKNADASDSEHDYVCKAININAGTFATRTINLTVKHRPRLKFAKEDIVYGYIGGEVDLVCEVLAEPEPKFKWFHTSPGSLVAKQVKGTTSVAKVSILKIKLRNAADLGDYKCQVSNSEGTLDVIFTVLKGTAPNPPQILDLSEATESSLALMIEEPEVTEQENRTNMLPKGFKVEYRTFEEAKWNAKRFALAEDKIYLVGNLTKNTTYQVRAATENPAGFSEFSNITEFSTTSAACAPLTFFSCTSAVLLAIVSRLI</sequence>
<feature type="signal peptide" evidence="5">
    <location>
        <begin position="1"/>
        <end position="21"/>
    </location>
</feature>
<dbReference type="AlphaFoldDB" id="A0AAR5P0M3"/>
<dbReference type="InterPro" id="IPR003598">
    <property type="entry name" value="Ig_sub2"/>
</dbReference>
<reference evidence="9" key="1">
    <citation type="journal article" date="2013" name="Genome Biol.">
        <title>Draft genome of the mountain pine beetle, Dendroctonus ponderosae Hopkins, a major forest pest.</title>
        <authorList>
            <person name="Keeling C.I."/>
            <person name="Yuen M.M."/>
            <person name="Liao N.Y."/>
            <person name="Docking T.R."/>
            <person name="Chan S.K."/>
            <person name="Taylor G.A."/>
            <person name="Palmquist D.L."/>
            <person name="Jackman S.D."/>
            <person name="Nguyen A."/>
            <person name="Li M."/>
            <person name="Henderson H."/>
            <person name="Janes J.K."/>
            <person name="Zhao Y."/>
            <person name="Pandoh P."/>
            <person name="Moore R."/>
            <person name="Sperling F.A."/>
            <person name="Huber D.P."/>
            <person name="Birol I."/>
            <person name="Jones S.J."/>
            <person name="Bohlmann J."/>
        </authorList>
    </citation>
    <scope>NUCLEOTIDE SEQUENCE</scope>
</reference>
<dbReference type="CDD" id="cd00096">
    <property type="entry name" value="Ig"/>
    <property type="match status" value="1"/>
</dbReference>
<reference evidence="8" key="2">
    <citation type="submission" date="2024-08" db="UniProtKB">
        <authorList>
            <consortium name="EnsemblMetazoa"/>
        </authorList>
    </citation>
    <scope>IDENTIFICATION</scope>
</reference>
<dbReference type="SMART" id="SM00408">
    <property type="entry name" value="IGc2"/>
    <property type="match status" value="2"/>
</dbReference>
<evidence type="ECO:0000256" key="1">
    <source>
        <dbReference type="ARBA" id="ARBA00022729"/>
    </source>
</evidence>
<dbReference type="Proteomes" id="UP000019118">
    <property type="component" value="Unassembled WGS sequence"/>
</dbReference>
<accession>A0AAR5P0M3</accession>
<dbReference type="InterPro" id="IPR013783">
    <property type="entry name" value="Ig-like_fold"/>
</dbReference>
<evidence type="ECO:0008006" key="10">
    <source>
        <dbReference type="Google" id="ProtNLM"/>
    </source>
</evidence>
<dbReference type="EnsemblMetazoa" id="XM_019898853.1">
    <property type="protein sequence ID" value="XP_019754412.1"/>
    <property type="gene ID" value="LOC109533518"/>
</dbReference>
<dbReference type="PROSITE" id="PS50835">
    <property type="entry name" value="IG_LIKE"/>
    <property type="match status" value="2"/>
</dbReference>
<dbReference type="Gene3D" id="2.60.40.10">
    <property type="entry name" value="Immunoglobulins"/>
    <property type="match status" value="4"/>
</dbReference>
<keyword evidence="2" id="KW-0677">Repeat</keyword>
<protein>
    <recommendedName>
        <fullName evidence="10">Ig-like domain-containing protein</fullName>
    </recommendedName>
</protein>
<keyword evidence="4" id="KW-0393">Immunoglobulin domain</keyword>
<feature type="domain" description="Ig-like" evidence="6">
    <location>
        <begin position="199"/>
        <end position="283"/>
    </location>
</feature>
<evidence type="ECO:0000256" key="3">
    <source>
        <dbReference type="ARBA" id="ARBA00023157"/>
    </source>
</evidence>
<dbReference type="GO" id="GO:0030154">
    <property type="term" value="P:cell differentiation"/>
    <property type="evidence" value="ECO:0007669"/>
    <property type="project" value="UniProtKB-ARBA"/>
</dbReference>
<keyword evidence="3" id="KW-1015">Disulfide bond</keyword>
<evidence type="ECO:0000259" key="7">
    <source>
        <dbReference type="PROSITE" id="PS50853"/>
    </source>
</evidence>
<dbReference type="InterPro" id="IPR036116">
    <property type="entry name" value="FN3_sf"/>
</dbReference>
<feature type="domain" description="Fibronectin type-III" evidence="7">
    <location>
        <begin position="296"/>
        <end position="395"/>
    </location>
</feature>
<dbReference type="CDD" id="cd00063">
    <property type="entry name" value="FN3"/>
    <property type="match status" value="1"/>
</dbReference>
<name>A0AAR5P0M3_DENPD</name>
<dbReference type="PROSITE" id="PS50853">
    <property type="entry name" value="FN3"/>
    <property type="match status" value="1"/>
</dbReference>
<evidence type="ECO:0000313" key="9">
    <source>
        <dbReference type="Proteomes" id="UP000019118"/>
    </source>
</evidence>
<feature type="chain" id="PRO_5043927522" description="Ig-like domain-containing protein" evidence="5">
    <location>
        <begin position="22"/>
        <end position="418"/>
    </location>
</feature>
<dbReference type="InterPro" id="IPR036179">
    <property type="entry name" value="Ig-like_dom_sf"/>
</dbReference>
<dbReference type="GO" id="GO:0043005">
    <property type="term" value="C:neuron projection"/>
    <property type="evidence" value="ECO:0007669"/>
    <property type="project" value="TreeGrafter"/>
</dbReference>
<evidence type="ECO:0000256" key="2">
    <source>
        <dbReference type="ARBA" id="ARBA00022737"/>
    </source>
</evidence>
<keyword evidence="9" id="KW-1185">Reference proteome</keyword>
<dbReference type="SUPFAM" id="SSF49265">
    <property type="entry name" value="Fibronectin type III"/>
    <property type="match status" value="1"/>
</dbReference>
<dbReference type="SUPFAM" id="SSF48726">
    <property type="entry name" value="Immunoglobulin"/>
    <property type="match status" value="3"/>
</dbReference>
<feature type="domain" description="Ig-like" evidence="6">
    <location>
        <begin position="108"/>
        <end position="192"/>
    </location>
</feature>